<sequence>MDCLVFSMSEHYVNAVFSFKKSRYLVENHRSLIPVFQKTGILRNTIPQALIMSGEKKAGE</sequence>
<accession>A0A1J1HNA0</accession>
<reference evidence="1 2" key="1">
    <citation type="submission" date="2015-04" db="EMBL/GenBank/DDBJ databases">
        <authorList>
            <person name="Syromyatnikov M.Y."/>
            <person name="Popov V.N."/>
        </authorList>
    </citation>
    <scope>NUCLEOTIDE SEQUENCE [LARGE SCALE GENOMIC DNA]</scope>
</reference>
<organism evidence="1 2">
    <name type="scientific">Clunio marinus</name>
    <dbReference type="NCBI Taxonomy" id="568069"/>
    <lineage>
        <taxon>Eukaryota</taxon>
        <taxon>Metazoa</taxon>
        <taxon>Ecdysozoa</taxon>
        <taxon>Arthropoda</taxon>
        <taxon>Hexapoda</taxon>
        <taxon>Insecta</taxon>
        <taxon>Pterygota</taxon>
        <taxon>Neoptera</taxon>
        <taxon>Endopterygota</taxon>
        <taxon>Diptera</taxon>
        <taxon>Nematocera</taxon>
        <taxon>Chironomoidea</taxon>
        <taxon>Chironomidae</taxon>
        <taxon>Clunio</taxon>
    </lineage>
</organism>
<keyword evidence="2" id="KW-1185">Reference proteome</keyword>
<dbReference type="Proteomes" id="UP000183832">
    <property type="component" value="Unassembled WGS sequence"/>
</dbReference>
<name>A0A1J1HNA0_9DIPT</name>
<dbReference type="AlphaFoldDB" id="A0A1J1HNA0"/>
<protein>
    <submittedName>
        <fullName evidence="1">CLUMA_CG002767, isoform A</fullName>
    </submittedName>
</protein>
<evidence type="ECO:0000313" key="1">
    <source>
        <dbReference type="EMBL" id="CRK88860.1"/>
    </source>
</evidence>
<gene>
    <name evidence="1" type="ORF">CLUMA_CG002767</name>
</gene>
<proteinExistence type="predicted"/>
<evidence type="ECO:0000313" key="2">
    <source>
        <dbReference type="Proteomes" id="UP000183832"/>
    </source>
</evidence>
<dbReference type="EMBL" id="CVRI01000010">
    <property type="protein sequence ID" value="CRK88860.1"/>
    <property type="molecule type" value="Genomic_DNA"/>
</dbReference>